<dbReference type="Proteomes" id="UP001165422">
    <property type="component" value="Unassembled WGS sequence"/>
</dbReference>
<dbReference type="NCBIfam" id="TIGR02364">
    <property type="entry name" value="dha_pts"/>
    <property type="match status" value="1"/>
</dbReference>
<dbReference type="SUPFAM" id="SSF53062">
    <property type="entry name" value="PTS system fructose IIA component-like"/>
    <property type="match status" value="1"/>
</dbReference>
<organism evidence="7 8">
    <name type="scientific">Clostridium aromativorans</name>
    <dbReference type="NCBI Taxonomy" id="2836848"/>
    <lineage>
        <taxon>Bacteria</taxon>
        <taxon>Bacillati</taxon>
        <taxon>Bacillota</taxon>
        <taxon>Clostridia</taxon>
        <taxon>Eubacteriales</taxon>
        <taxon>Clostridiaceae</taxon>
        <taxon>Clostridium</taxon>
    </lineage>
</organism>
<dbReference type="Gene3D" id="3.40.50.510">
    <property type="entry name" value="Phosphotransferase system, mannose-type IIA component"/>
    <property type="match status" value="1"/>
</dbReference>
<gene>
    <name evidence="7" type="ORF">LN736_17550</name>
</gene>
<sequence>MVGIVIVSHSSKIAEGIKSLVEQMSPGGRVVSAGGTSDGRLGTDVEKIKNAILEVYSEDGVIILFDLGSAYMNTQMAIEFLNEDIQSKVEIIDAALVEGALVAVVDSSIGKTREEIKEDLKLLCINKIPGK</sequence>
<feature type="domain" description="PTS EIIA type-4" evidence="6">
    <location>
        <begin position="1"/>
        <end position="131"/>
    </location>
</feature>
<dbReference type="Pfam" id="PF03610">
    <property type="entry name" value="EIIA-man"/>
    <property type="match status" value="1"/>
</dbReference>
<comment type="catalytic activity">
    <reaction evidence="1">
        <text>dihydroxyacetone + phosphoenolpyruvate = dihydroxyacetone phosphate + pyruvate</text>
        <dbReference type="Rhea" id="RHEA:18381"/>
        <dbReference type="ChEBI" id="CHEBI:15361"/>
        <dbReference type="ChEBI" id="CHEBI:16016"/>
        <dbReference type="ChEBI" id="CHEBI:57642"/>
        <dbReference type="ChEBI" id="CHEBI:58702"/>
        <dbReference type="EC" id="2.7.1.121"/>
    </reaction>
</comment>
<evidence type="ECO:0000256" key="3">
    <source>
        <dbReference type="ARBA" id="ARBA00012095"/>
    </source>
</evidence>
<evidence type="ECO:0000256" key="5">
    <source>
        <dbReference type="ARBA" id="ARBA00046577"/>
    </source>
</evidence>
<evidence type="ECO:0000256" key="4">
    <source>
        <dbReference type="ARBA" id="ARBA00022679"/>
    </source>
</evidence>
<dbReference type="EC" id="2.7.1.121" evidence="3"/>
<dbReference type="InterPro" id="IPR036662">
    <property type="entry name" value="PTS_EIIA_man-typ_sf"/>
</dbReference>
<comment type="subunit">
    <text evidence="5">Homodimer. The dihydroxyacetone kinase complex is composed of a homodimer of DhaM, a homodimer of DhaK and the subunit DhaL.</text>
</comment>
<keyword evidence="8" id="KW-1185">Reference proteome</keyword>
<dbReference type="RefSeq" id="WP_150357917.1">
    <property type="nucleotide sequence ID" value="NZ_JAJJPB010000040.1"/>
</dbReference>
<keyword evidence="4" id="KW-0808">Transferase</keyword>
<dbReference type="GO" id="GO:0016301">
    <property type="term" value="F:kinase activity"/>
    <property type="evidence" value="ECO:0007669"/>
    <property type="project" value="UniProtKB-KW"/>
</dbReference>
<reference evidence="7" key="1">
    <citation type="submission" date="2021-11" db="EMBL/GenBank/DDBJ databases">
        <authorList>
            <person name="Qingchun L."/>
            <person name="Dong Z."/>
            <person name="Zongwei Q."/>
            <person name="Jia Z."/>
            <person name="Duotao L."/>
        </authorList>
    </citation>
    <scope>NUCLEOTIDE SEQUENCE</scope>
    <source>
        <strain evidence="7">WLY-B-L2</strain>
    </source>
</reference>
<evidence type="ECO:0000313" key="8">
    <source>
        <dbReference type="Proteomes" id="UP001165422"/>
    </source>
</evidence>
<evidence type="ECO:0000256" key="2">
    <source>
        <dbReference type="ARBA" id="ARBA00002788"/>
    </source>
</evidence>
<dbReference type="EMBL" id="JAJJPB010000040">
    <property type="protein sequence ID" value="MCC9296646.1"/>
    <property type="molecule type" value="Genomic_DNA"/>
</dbReference>
<evidence type="ECO:0000256" key="1">
    <source>
        <dbReference type="ARBA" id="ARBA00001113"/>
    </source>
</evidence>
<dbReference type="InterPro" id="IPR039643">
    <property type="entry name" value="DhaM"/>
</dbReference>
<keyword evidence="7" id="KW-0418">Kinase</keyword>
<proteinExistence type="predicted"/>
<dbReference type="InterPro" id="IPR012844">
    <property type="entry name" value="DhaM_N"/>
</dbReference>
<dbReference type="PANTHER" id="PTHR38594:SF1">
    <property type="entry name" value="PEP-DEPENDENT DIHYDROXYACETONE KINASE, PHOSPHORYL DONOR SUBUNIT DHAM"/>
    <property type="match status" value="1"/>
</dbReference>
<dbReference type="PROSITE" id="PS51096">
    <property type="entry name" value="PTS_EIIA_TYPE_4"/>
    <property type="match status" value="1"/>
</dbReference>
<accession>A0ABS8N9Z7</accession>
<protein>
    <recommendedName>
        <fullName evidence="3">phosphoenolpyruvate--glycerone phosphotransferase</fullName>
        <ecNumber evidence="3">2.7.1.121</ecNumber>
    </recommendedName>
</protein>
<name>A0ABS8N9Z7_9CLOT</name>
<evidence type="ECO:0000259" key="6">
    <source>
        <dbReference type="PROSITE" id="PS51096"/>
    </source>
</evidence>
<comment type="function">
    <text evidence="2">Component of the dihydroxyacetone kinase complex, which is responsible for the phosphoenolpyruvate (PEP)-dependent phosphorylation of dihydroxyacetone. DhaM serves as the phosphoryl donor. Is phosphorylated by phosphoenolpyruvate in an EI- and HPr-dependent reaction, and a phosphorelay system on histidine residues finally leads to phosphoryl transfer to DhaL and dihydroxyacetone.</text>
</comment>
<evidence type="ECO:0000313" key="7">
    <source>
        <dbReference type="EMBL" id="MCC9296646.1"/>
    </source>
</evidence>
<dbReference type="InterPro" id="IPR004701">
    <property type="entry name" value="PTS_EIIA_man-typ"/>
</dbReference>
<comment type="caution">
    <text evidence="7">The sequence shown here is derived from an EMBL/GenBank/DDBJ whole genome shotgun (WGS) entry which is preliminary data.</text>
</comment>
<dbReference type="PANTHER" id="PTHR38594">
    <property type="entry name" value="PEP-DEPENDENT DIHYDROXYACETONE KINASE, PHOSPHORYL DONOR SUBUNIT DHAM"/>
    <property type="match status" value="1"/>
</dbReference>